<dbReference type="InterPro" id="IPR017469">
    <property type="entry name" value="PEP-CTERM_FemAB-rel"/>
</dbReference>
<organism evidence="9 10">
    <name type="scientific">Steroidobacter flavus</name>
    <dbReference type="NCBI Taxonomy" id="1842136"/>
    <lineage>
        <taxon>Bacteria</taxon>
        <taxon>Pseudomonadati</taxon>
        <taxon>Pseudomonadota</taxon>
        <taxon>Gammaproteobacteria</taxon>
        <taxon>Steroidobacterales</taxon>
        <taxon>Steroidobacteraceae</taxon>
        <taxon>Steroidobacter</taxon>
    </lineage>
</organism>
<sequence>MTVAVVPQAALASGSAPLTVETATATHATEWNAFLRQQPPGSFYHLFEWSGINQQALRNPGFNLIARAGGEIRGVLPLTFVASPLFGRVLCSMPFVNYGGPVSIDAAATEALVRAARDKANELKADYLELRCASAIETDMAVSTRKISMHIELAPDPDTLWNKFASKHRTNIRRAQKNNLEVRSGGMELLDVFYSVMEQSWRSLGTPFYARSYFETILKALPEYTSIFVCSQGTTPVAVAFNGYFNGMVEGLWAGGTELSRPLQANYVLYWEMMRDACVRGCTRYHLGRSTADSGAEDFKKKWNATSSQLYWYFHRPRGGEMPQLNVDNPKYKLAIQMWQKLPLWATRLIGPPLARSIP</sequence>
<name>A0ABV8T2D3_9GAMM</name>
<keyword evidence="4" id="KW-0573">Peptidoglycan synthesis</keyword>
<keyword evidence="10" id="KW-1185">Reference proteome</keyword>
<keyword evidence="7" id="KW-0175">Coiled coil</keyword>
<dbReference type="Gene3D" id="3.40.630.30">
    <property type="match status" value="1"/>
</dbReference>
<dbReference type="PANTHER" id="PTHR36174">
    <property type="entry name" value="LIPID II:GLYCINE GLYCYLTRANSFERASE"/>
    <property type="match status" value="1"/>
</dbReference>
<gene>
    <name evidence="9" type="ORF">ACFPN2_29785</name>
</gene>
<dbReference type="InterPro" id="IPR050644">
    <property type="entry name" value="PG_Glycine_Bridge_Synth"/>
</dbReference>
<dbReference type="InterPro" id="IPR038740">
    <property type="entry name" value="BioF2-like_GNAT_dom"/>
</dbReference>
<dbReference type="SUPFAM" id="SSF55729">
    <property type="entry name" value="Acyl-CoA N-acyltransferases (Nat)"/>
    <property type="match status" value="2"/>
</dbReference>
<evidence type="ECO:0000256" key="7">
    <source>
        <dbReference type="SAM" id="Coils"/>
    </source>
</evidence>
<dbReference type="Proteomes" id="UP001595904">
    <property type="component" value="Unassembled WGS sequence"/>
</dbReference>
<evidence type="ECO:0000256" key="4">
    <source>
        <dbReference type="ARBA" id="ARBA00022984"/>
    </source>
</evidence>
<dbReference type="PROSITE" id="PS51191">
    <property type="entry name" value="FEMABX"/>
    <property type="match status" value="1"/>
</dbReference>
<comment type="similarity">
    <text evidence="1">Belongs to the FemABX family.</text>
</comment>
<dbReference type="InterPro" id="IPR016181">
    <property type="entry name" value="Acyl_CoA_acyltransferase"/>
</dbReference>
<keyword evidence="2" id="KW-0808">Transferase</keyword>
<evidence type="ECO:0000256" key="6">
    <source>
        <dbReference type="ARBA" id="ARBA00023316"/>
    </source>
</evidence>
<keyword evidence="5" id="KW-0012">Acyltransferase</keyword>
<evidence type="ECO:0000256" key="1">
    <source>
        <dbReference type="ARBA" id="ARBA00009943"/>
    </source>
</evidence>
<dbReference type="RefSeq" id="WP_380603505.1">
    <property type="nucleotide sequence ID" value="NZ_JBHSDU010000015.1"/>
</dbReference>
<evidence type="ECO:0000313" key="10">
    <source>
        <dbReference type="Proteomes" id="UP001595904"/>
    </source>
</evidence>
<evidence type="ECO:0000256" key="3">
    <source>
        <dbReference type="ARBA" id="ARBA00022960"/>
    </source>
</evidence>
<evidence type="ECO:0000259" key="8">
    <source>
        <dbReference type="Pfam" id="PF13480"/>
    </source>
</evidence>
<dbReference type="NCBIfam" id="TIGR03019">
    <property type="entry name" value="pepcterm_femAB"/>
    <property type="match status" value="1"/>
</dbReference>
<dbReference type="InterPro" id="IPR003447">
    <property type="entry name" value="FEMABX"/>
</dbReference>
<feature type="coiled-coil region" evidence="7">
    <location>
        <begin position="106"/>
        <end position="133"/>
    </location>
</feature>
<dbReference type="Pfam" id="PF13480">
    <property type="entry name" value="Acetyltransf_6"/>
    <property type="match status" value="1"/>
</dbReference>
<dbReference type="EMBL" id="JBHSDU010000015">
    <property type="protein sequence ID" value="MFC4313308.1"/>
    <property type="molecule type" value="Genomic_DNA"/>
</dbReference>
<comment type="caution">
    <text evidence="9">The sequence shown here is derived from an EMBL/GenBank/DDBJ whole genome shotgun (WGS) entry which is preliminary data.</text>
</comment>
<accession>A0ABV8T2D3</accession>
<feature type="domain" description="BioF2-like acetyltransferase" evidence="8">
    <location>
        <begin position="166"/>
        <end position="301"/>
    </location>
</feature>
<dbReference type="PANTHER" id="PTHR36174:SF1">
    <property type="entry name" value="LIPID II:GLYCINE GLYCYLTRANSFERASE"/>
    <property type="match status" value="1"/>
</dbReference>
<evidence type="ECO:0000256" key="5">
    <source>
        <dbReference type="ARBA" id="ARBA00023315"/>
    </source>
</evidence>
<proteinExistence type="inferred from homology"/>
<reference evidence="10" key="1">
    <citation type="journal article" date="2019" name="Int. J. Syst. Evol. Microbiol.">
        <title>The Global Catalogue of Microorganisms (GCM) 10K type strain sequencing project: providing services to taxonomists for standard genome sequencing and annotation.</title>
        <authorList>
            <consortium name="The Broad Institute Genomics Platform"/>
            <consortium name="The Broad Institute Genome Sequencing Center for Infectious Disease"/>
            <person name="Wu L."/>
            <person name="Ma J."/>
        </authorList>
    </citation>
    <scope>NUCLEOTIDE SEQUENCE [LARGE SCALE GENOMIC DNA]</scope>
    <source>
        <strain evidence="10">CGMCC 1.10759</strain>
    </source>
</reference>
<evidence type="ECO:0000313" key="9">
    <source>
        <dbReference type="EMBL" id="MFC4313308.1"/>
    </source>
</evidence>
<keyword evidence="3" id="KW-0133">Cell shape</keyword>
<keyword evidence="6" id="KW-0961">Cell wall biogenesis/degradation</keyword>
<protein>
    <submittedName>
        <fullName evidence="9">FemAB family XrtA/PEP-CTERM system-associated protein</fullName>
    </submittedName>
</protein>
<evidence type="ECO:0000256" key="2">
    <source>
        <dbReference type="ARBA" id="ARBA00022679"/>
    </source>
</evidence>